<dbReference type="CTD" id="31251441"/>
<dbReference type="InterPro" id="IPR015421">
    <property type="entry name" value="PyrdxlP-dep_Trfase_major"/>
</dbReference>
<accession>A0A1S0UNH3</accession>
<dbReference type="InParanoid" id="A0A1S0UNH3"/>
<proteinExistence type="predicted"/>
<gene>
    <name evidence="2" type="ORF">LOAG_16632</name>
</gene>
<feature type="transmembrane region" description="Helical" evidence="1">
    <location>
        <begin position="30"/>
        <end position="57"/>
    </location>
</feature>
<dbReference type="Gene3D" id="3.40.640.10">
    <property type="entry name" value="Type I PLP-dependent aspartate aminotransferase-like (Major domain)"/>
    <property type="match status" value="1"/>
</dbReference>
<evidence type="ECO:0000313" key="2">
    <source>
        <dbReference type="EMBL" id="EJD76394.1"/>
    </source>
</evidence>
<dbReference type="EMBL" id="JH712076">
    <property type="protein sequence ID" value="EJD76394.1"/>
    <property type="molecule type" value="Genomic_DNA"/>
</dbReference>
<organism evidence="2">
    <name type="scientific">Loa loa</name>
    <name type="common">Eye worm</name>
    <name type="synonym">Filaria loa</name>
    <dbReference type="NCBI Taxonomy" id="7209"/>
    <lineage>
        <taxon>Eukaryota</taxon>
        <taxon>Metazoa</taxon>
        <taxon>Ecdysozoa</taxon>
        <taxon>Nematoda</taxon>
        <taxon>Chromadorea</taxon>
        <taxon>Rhabditida</taxon>
        <taxon>Spirurina</taxon>
        <taxon>Spiruromorpha</taxon>
        <taxon>Filarioidea</taxon>
        <taxon>Onchocercidae</taxon>
        <taxon>Loa</taxon>
    </lineage>
</organism>
<name>A0A1S0UNH3_LOALO</name>
<dbReference type="AlphaFoldDB" id="A0A1S0UNH3"/>
<dbReference type="KEGG" id="loa:LOAG_16632"/>
<protein>
    <submittedName>
        <fullName evidence="2">Uncharacterized protein</fullName>
    </submittedName>
</protein>
<sequence>MYRRTITIGSAGKAFSVTGWKLGVKKTGKLFLFSRLLSCAGSLSHIHFIQAYFYVFINGDLPNLFSRLYVKKPGDFSLAEQKK</sequence>
<keyword evidence="1" id="KW-0812">Transmembrane</keyword>
<reference evidence="2" key="1">
    <citation type="submission" date="2012-04" db="EMBL/GenBank/DDBJ databases">
        <title>The Genome Sequence of Loa loa.</title>
        <authorList>
            <consortium name="The Broad Institute Genome Sequencing Platform"/>
            <consortium name="Broad Institute Genome Sequencing Center for Infectious Disease"/>
            <person name="Nutman T.B."/>
            <person name="Fink D.L."/>
            <person name="Russ C."/>
            <person name="Young S."/>
            <person name="Zeng Q."/>
            <person name="Gargeya S."/>
            <person name="Alvarado L."/>
            <person name="Berlin A."/>
            <person name="Chapman S.B."/>
            <person name="Chen Z."/>
            <person name="Freedman E."/>
            <person name="Gellesch M."/>
            <person name="Goldberg J."/>
            <person name="Griggs A."/>
            <person name="Gujja S."/>
            <person name="Heilman E.R."/>
            <person name="Heiman D."/>
            <person name="Howarth C."/>
            <person name="Mehta T."/>
            <person name="Neiman D."/>
            <person name="Pearson M."/>
            <person name="Roberts A."/>
            <person name="Saif S."/>
            <person name="Shea T."/>
            <person name="Shenoy N."/>
            <person name="Sisk P."/>
            <person name="Stolte C."/>
            <person name="Sykes S."/>
            <person name="White J."/>
            <person name="Yandava C."/>
            <person name="Haas B."/>
            <person name="Henn M.R."/>
            <person name="Nusbaum C."/>
            <person name="Birren B."/>
        </authorList>
    </citation>
    <scope>NUCLEOTIDE SEQUENCE [LARGE SCALE GENOMIC DNA]</scope>
</reference>
<evidence type="ECO:0000256" key="1">
    <source>
        <dbReference type="SAM" id="Phobius"/>
    </source>
</evidence>
<keyword evidence="1" id="KW-1133">Transmembrane helix</keyword>
<dbReference type="RefSeq" id="XP_020307196.1">
    <property type="nucleotide sequence ID" value="XM_020449281.1"/>
</dbReference>
<keyword evidence="1" id="KW-0472">Membrane</keyword>
<dbReference type="GeneID" id="31251441"/>